<gene>
    <name evidence="2" type="ORF">Scaly_2774900</name>
</gene>
<protein>
    <recommendedName>
        <fullName evidence="1">Endonuclease/exonuclease/phosphatase domain-containing protein</fullName>
    </recommendedName>
</protein>
<organism evidence="2">
    <name type="scientific">Sesamum calycinum</name>
    <dbReference type="NCBI Taxonomy" id="2727403"/>
    <lineage>
        <taxon>Eukaryota</taxon>
        <taxon>Viridiplantae</taxon>
        <taxon>Streptophyta</taxon>
        <taxon>Embryophyta</taxon>
        <taxon>Tracheophyta</taxon>
        <taxon>Spermatophyta</taxon>
        <taxon>Magnoliopsida</taxon>
        <taxon>eudicotyledons</taxon>
        <taxon>Gunneridae</taxon>
        <taxon>Pentapetalae</taxon>
        <taxon>asterids</taxon>
        <taxon>lamiids</taxon>
        <taxon>Lamiales</taxon>
        <taxon>Pedaliaceae</taxon>
        <taxon>Sesamum</taxon>
    </lineage>
</organism>
<dbReference type="InterPro" id="IPR005135">
    <property type="entry name" value="Endo/exonuclease/phosphatase"/>
</dbReference>
<feature type="domain" description="Endonuclease/exonuclease/phosphatase" evidence="1">
    <location>
        <begin position="81"/>
        <end position="181"/>
    </location>
</feature>
<dbReference type="SUPFAM" id="SSF56219">
    <property type="entry name" value="DNase I-like"/>
    <property type="match status" value="1"/>
</dbReference>
<dbReference type="Gene3D" id="3.60.10.10">
    <property type="entry name" value="Endonuclease/exonuclease/phosphatase"/>
    <property type="match status" value="1"/>
</dbReference>
<dbReference type="Pfam" id="PF03372">
    <property type="entry name" value="Exo_endo_phos"/>
    <property type="match status" value="1"/>
</dbReference>
<proteinExistence type="predicted"/>
<reference evidence="2" key="1">
    <citation type="submission" date="2020-06" db="EMBL/GenBank/DDBJ databases">
        <authorList>
            <person name="Li T."/>
            <person name="Hu X."/>
            <person name="Zhang T."/>
            <person name="Song X."/>
            <person name="Zhang H."/>
            <person name="Dai N."/>
            <person name="Sheng W."/>
            <person name="Hou X."/>
            <person name="Wei L."/>
        </authorList>
    </citation>
    <scope>NUCLEOTIDE SEQUENCE</scope>
    <source>
        <strain evidence="2">KEN8</strain>
        <tissue evidence="2">Leaf</tissue>
    </source>
</reference>
<comment type="caution">
    <text evidence="2">The sequence shown here is derived from an EMBL/GenBank/DDBJ whole genome shotgun (WGS) entry which is preliminary data.</text>
</comment>
<evidence type="ECO:0000313" key="2">
    <source>
        <dbReference type="EMBL" id="KAL0287157.1"/>
    </source>
</evidence>
<sequence>MPTEVRASNAQNMTRTPSENIHKSKEIVLYNPFDILVEEEKITECSTWGPNRSSPLMAYLKLEFLLEIYLVFNLYYYILGNADNIYDPWFVMGDFNTVVDMSEVCGASGDISASMDEFKGCLTEIGLITLSMQGNTLTWHNCSPDSRSLWKRLDRILVNDRWLELWPGTHYVSLNPRTSDHSHLVLKGGLQNQPVMLFQFDNYLACSPNFIPLVHSI</sequence>
<dbReference type="PANTHER" id="PTHR33710">
    <property type="entry name" value="BNAC02G09200D PROTEIN"/>
    <property type="match status" value="1"/>
</dbReference>
<name>A0AAW2IYD4_9LAMI</name>
<dbReference type="PANTHER" id="PTHR33710:SF71">
    <property type="entry name" value="ENDONUCLEASE_EXONUCLEASE_PHOSPHATASE DOMAIN-CONTAINING PROTEIN"/>
    <property type="match status" value="1"/>
</dbReference>
<dbReference type="InterPro" id="IPR036691">
    <property type="entry name" value="Endo/exonu/phosph_ase_sf"/>
</dbReference>
<accession>A0AAW2IYD4</accession>
<dbReference type="AlphaFoldDB" id="A0AAW2IYD4"/>
<dbReference type="GO" id="GO:0003824">
    <property type="term" value="F:catalytic activity"/>
    <property type="evidence" value="ECO:0007669"/>
    <property type="project" value="InterPro"/>
</dbReference>
<dbReference type="EMBL" id="JACGWM010001835">
    <property type="protein sequence ID" value="KAL0287157.1"/>
    <property type="molecule type" value="Genomic_DNA"/>
</dbReference>
<evidence type="ECO:0000259" key="1">
    <source>
        <dbReference type="Pfam" id="PF03372"/>
    </source>
</evidence>
<reference evidence="2" key="2">
    <citation type="journal article" date="2024" name="Plant">
        <title>Genomic evolution and insights into agronomic trait innovations of Sesamum species.</title>
        <authorList>
            <person name="Miao H."/>
            <person name="Wang L."/>
            <person name="Qu L."/>
            <person name="Liu H."/>
            <person name="Sun Y."/>
            <person name="Le M."/>
            <person name="Wang Q."/>
            <person name="Wei S."/>
            <person name="Zheng Y."/>
            <person name="Lin W."/>
            <person name="Duan Y."/>
            <person name="Cao H."/>
            <person name="Xiong S."/>
            <person name="Wang X."/>
            <person name="Wei L."/>
            <person name="Li C."/>
            <person name="Ma Q."/>
            <person name="Ju M."/>
            <person name="Zhao R."/>
            <person name="Li G."/>
            <person name="Mu C."/>
            <person name="Tian Q."/>
            <person name="Mei H."/>
            <person name="Zhang T."/>
            <person name="Gao T."/>
            <person name="Zhang H."/>
        </authorList>
    </citation>
    <scope>NUCLEOTIDE SEQUENCE</scope>
    <source>
        <strain evidence="2">KEN8</strain>
    </source>
</reference>